<dbReference type="RefSeq" id="WP_013796311.1">
    <property type="nucleotide sequence ID" value="NC_015559.1"/>
</dbReference>
<dbReference type="InterPro" id="IPR000595">
    <property type="entry name" value="cNMP-bd_dom"/>
</dbReference>
<dbReference type="AlphaFoldDB" id="F6D0N8"/>
<dbReference type="HOGENOM" id="CLU_135587_0_0_6"/>
<dbReference type="Proteomes" id="UP000009230">
    <property type="component" value="Chromosome"/>
</dbReference>
<dbReference type="InterPro" id="IPR018490">
    <property type="entry name" value="cNMP-bd_dom_sf"/>
</dbReference>
<dbReference type="CDD" id="cd00038">
    <property type="entry name" value="CAP_ED"/>
    <property type="match status" value="1"/>
</dbReference>
<dbReference type="Gene3D" id="2.60.120.10">
    <property type="entry name" value="Jelly Rolls"/>
    <property type="match status" value="1"/>
</dbReference>
<keyword evidence="3" id="KW-1185">Reference proteome</keyword>
<dbReference type="SMART" id="SM00100">
    <property type="entry name" value="cNMP"/>
    <property type="match status" value="1"/>
</dbReference>
<dbReference type="InterPro" id="IPR014710">
    <property type="entry name" value="RmlC-like_jellyroll"/>
</dbReference>
<dbReference type="eggNOG" id="COG0664">
    <property type="taxonomic scope" value="Bacteria"/>
</dbReference>
<dbReference type="PROSITE" id="PS50042">
    <property type="entry name" value="CNMP_BINDING_3"/>
    <property type="match status" value="1"/>
</dbReference>
<name>F6D0N8_MARPP</name>
<organism evidence="2 3">
    <name type="scientific">Marinomonas posidonica (strain CECT 7376 / NCIMB 14433 / IVIA-Po-181)</name>
    <dbReference type="NCBI Taxonomy" id="491952"/>
    <lineage>
        <taxon>Bacteria</taxon>
        <taxon>Pseudomonadati</taxon>
        <taxon>Pseudomonadota</taxon>
        <taxon>Gammaproteobacteria</taxon>
        <taxon>Oceanospirillales</taxon>
        <taxon>Oceanospirillaceae</taxon>
        <taxon>Marinomonas</taxon>
    </lineage>
</organism>
<dbReference type="EMBL" id="CP002771">
    <property type="protein sequence ID" value="AEF54836.1"/>
    <property type="molecule type" value="Genomic_DNA"/>
</dbReference>
<dbReference type="OrthoDB" id="5740565at2"/>
<evidence type="ECO:0000313" key="3">
    <source>
        <dbReference type="Proteomes" id="UP000009230"/>
    </source>
</evidence>
<reference evidence="2 3" key="1">
    <citation type="journal article" date="2012" name="Stand. Genomic Sci.">
        <title>Complete genome sequence of Marinomonas posidonica type strain (IVIA-Po-181(T)).</title>
        <authorList>
            <person name="Lucas-Elio P."/>
            <person name="Goodwin L."/>
            <person name="Woyke T."/>
            <person name="Pitluck S."/>
            <person name="Nolan M."/>
            <person name="Kyrpides N.C."/>
            <person name="Detter J.C."/>
            <person name="Copeland A."/>
            <person name="Lu M."/>
            <person name="Bruce D."/>
            <person name="Detter C."/>
            <person name="Tapia R."/>
            <person name="Han S."/>
            <person name="Land M.L."/>
            <person name="Ivanova N."/>
            <person name="Mikhailova N."/>
            <person name="Johnston A.W."/>
            <person name="Sanchez-Amat A."/>
        </authorList>
    </citation>
    <scope>NUCLEOTIDE SEQUENCE [LARGE SCALE GENOMIC DNA]</scope>
    <source>
        <strain evidence="3">CECT 7376 / NCIMB 14433 / IVIA-Po-181</strain>
    </source>
</reference>
<evidence type="ECO:0000313" key="2">
    <source>
        <dbReference type="EMBL" id="AEF54836.1"/>
    </source>
</evidence>
<sequence>MITETVSNQYNCDLSIDHLKTGAIFGALSSDSIQFLLDRGTISHHKSNDFLFKEGDVANVFYIVLSGEIAISRHDQDNQHRQLFGEGIISFGQDIGYVSMIALLPRVADAMASKDTVTLKIDTHTFAQFHDQFPFDFGVLILNLSRDMARKLRLVSDTLADHKISINWKG</sequence>
<feature type="domain" description="Cyclic nucleotide-binding" evidence="1">
    <location>
        <begin position="24"/>
        <end position="129"/>
    </location>
</feature>
<proteinExistence type="predicted"/>
<dbReference type="Pfam" id="PF00027">
    <property type="entry name" value="cNMP_binding"/>
    <property type="match status" value="1"/>
</dbReference>
<dbReference type="SUPFAM" id="SSF51206">
    <property type="entry name" value="cAMP-binding domain-like"/>
    <property type="match status" value="1"/>
</dbReference>
<evidence type="ECO:0000259" key="1">
    <source>
        <dbReference type="PROSITE" id="PS50042"/>
    </source>
</evidence>
<gene>
    <name evidence="2" type="ordered locus">Mar181_1798</name>
</gene>
<dbReference type="STRING" id="491952.Mar181_1798"/>
<accession>F6D0N8</accession>
<protein>
    <submittedName>
        <fullName evidence="2">Cyclic nucleotide-binding protein</fullName>
    </submittedName>
</protein>
<dbReference type="KEGG" id="mpc:Mar181_1798"/>